<comment type="caution">
    <text evidence="1">The sequence shown here is derived from an EMBL/GenBank/DDBJ whole genome shotgun (WGS) entry which is preliminary data.</text>
</comment>
<dbReference type="AlphaFoldDB" id="A0AAW2FSX2"/>
<keyword evidence="2" id="KW-1185">Reference proteome</keyword>
<evidence type="ECO:0000313" key="2">
    <source>
        <dbReference type="Proteomes" id="UP001430953"/>
    </source>
</evidence>
<accession>A0AAW2FSX2</accession>
<dbReference type="Proteomes" id="UP001430953">
    <property type="component" value="Unassembled WGS sequence"/>
</dbReference>
<reference evidence="1 2" key="1">
    <citation type="submission" date="2023-03" db="EMBL/GenBank/DDBJ databases">
        <title>High recombination rates correlate with genetic variation in Cardiocondyla obscurior ants.</title>
        <authorList>
            <person name="Errbii M."/>
        </authorList>
    </citation>
    <scope>NUCLEOTIDE SEQUENCE [LARGE SCALE GENOMIC DNA]</scope>
    <source>
        <strain evidence="1">Alpha-2009</strain>
        <tissue evidence="1">Whole body</tissue>
    </source>
</reference>
<proteinExistence type="predicted"/>
<dbReference type="EMBL" id="JADYXP020000008">
    <property type="protein sequence ID" value="KAL0118472.1"/>
    <property type="molecule type" value="Genomic_DNA"/>
</dbReference>
<sequence>MTGTRRAYNLIALFPFSPVVLHPVVIAFPFSTRPRPSSDNRRLEFPCFRSAQVHDE</sequence>
<protein>
    <submittedName>
        <fullName evidence="1">Uncharacterized protein</fullName>
    </submittedName>
</protein>
<gene>
    <name evidence="1" type="ORF">PUN28_009264</name>
</gene>
<evidence type="ECO:0000313" key="1">
    <source>
        <dbReference type="EMBL" id="KAL0118472.1"/>
    </source>
</evidence>
<name>A0AAW2FSX2_9HYME</name>
<organism evidence="1 2">
    <name type="scientific">Cardiocondyla obscurior</name>
    <dbReference type="NCBI Taxonomy" id="286306"/>
    <lineage>
        <taxon>Eukaryota</taxon>
        <taxon>Metazoa</taxon>
        <taxon>Ecdysozoa</taxon>
        <taxon>Arthropoda</taxon>
        <taxon>Hexapoda</taxon>
        <taxon>Insecta</taxon>
        <taxon>Pterygota</taxon>
        <taxon>Neoptera</taxon>
        <taxon>Endopterygota</taxon>
        <taxon>Hymenoptera</taxon>
        <taxon>Apocrita</taxon>
        <taxon>Aculeata</taxon>
        <taxon>Formicoidea</taxon>
        <taxon>Formicidae</taxon>
        <taxon>Myrmicinae</taxon>
        <taxon>Cardiocondyla</taxon>
    </lineage>
</organism>